<evidence type="ECO:0000313" key="2">
    <source>
        <dbReference type="Proteomes" id="UP000218418"/>
    </source>
</evidence>
<protein>
    <submittedName>
        <fullName evidence="1">Uncharacterized protein</fullName>
    </submittedName>
</protein>
<evidence type="ECO:0000313" key="1">
    <source>
        <dbReference type="EMBL" id="BAY87143.1"/>
    </source>
</evidence>
<dbReference type="OrthoDB" id="583013at2"/>
<keyword evidence="2" id="KW-1185">Reference proteome</keyword>
<dbReference type="Proteomes" id="UP000218418">
    <property type="component" value="Chromosome"/>
</dbReference>
<dbReference type="AlphaFoldDB" id="A0A1Z4M0X7"/>
<dbReference type="EMBL" id="AP018227">
    <property type="protein sequence ID" value="BAY87143.1"/>
    <property type="molecule type" value="Genomic_DNA"/>
</dbReference>
<name>A0A1Z4M0X7_9CYAN</name>
<reference evidence="1 2" key="1">
    <citation type="submission" date="2017-06" db="EMBL/GenBank/DDBJ databases">
        <title>Genome sequencing of cyanobaciteial culture collection at National Institute for Environmental Studies (NIES).</title>
        <authorList>
            <person name="Hirose Y."/>
            <person name="Shimura Y."/>
            <person name="Fujisawa T."/>
            <person name="Nakamura Y."/>
            <person name="Kawachi M."/>
        </authorList>
    </citation>
    <scope>NUCLEOTIDE SEQUENCE [LARGE SCALE GENOMIC DNA]</scope>
    <source>
        <strain evidence="1 2">NIES-267</strain>
    </source>
</reference>
<organism evidence="1 2">
    <name type="scientific">Calothrix parasitica NIES-267</name>
    <dbReference type="NCBI Taxonomy" id="1973488"/>
    <lineage>
        <taxon>Bacteria</taxon>
        <taxon>Bacillati</taxon>
        <taxon>Cyanobacteriota</taxon>
        <taxon>Cyanophyceae</taxon>
        <taxon>Nostocales</taxon>
        <taxon>Calotrichaceae</taxon>
        <taxon>Calothrix</taxon>
    </lineage>
</organism>
<proteinExistence type="predicted"/>
<gene>
    <name evidence="1" type="ORF">NIES267_66610</name>
</gene>
<sequence length="84" mass="9830">MTPEEIQNTIQQMLAVQRQIQESQIRNTANIAANAEQIQENIQLIRNNREDISSLRLEISNLVTEVAKLTVDQREKFNQFYGYH</sequence>
<accession>A0A1Z4M0X7</accession>